<keyword evidence="6 11" id="KW-0547">Nucleotide-binding</keyword>
<dbReference type="GO" id="GO:0006233">
    <property type="term" value="P:dTDP biosynthetic process"/>
    <property type="evidence" value="ECO:0007669"/>
    <property type="project" value="InterPro"/>
</dbReference>
<evidence type="ECO:0000256" key="5">
    <source>
        <dbReference type="ARBA" id="ARBA00022727"/>
    </source>
</evidence>
<dbReference type="HAMAP" id="MF_00165">
    <property type="entry name" value="Thymidylate_kinase"/>
    <property type="match status" value="1"/>
</dbReference>
<dbReference type="GO" id="GO:0005524">
    <property type="term" value="F:ATP binding"/>
    <property type="evidence" value="ECO:0007669"/>
    <property type="project" value="UniProtKB-UniRule"/>
</dbReference>
<dbReference type="PANTHER" id="PTHR10344:SF4">
    <property type="entry name" value="UMP-CMP KINASE 2, MITOCHONDRIAL"/>
    <property type="match status" value="1"/>
</dbReference>
<dbReference type="GO" id="GO:0006227">
    <property type="term" value="P:dUDP biosynthetic process"/>
    <property type="evidence" value="ECO:0007669"/>
    <property type="project" value="TreeGrafter"/>
</dbReference>
<evidence type="ECO:0000256" key="6">
    <source>
        <dbReference type="ARBA" id="ARBA00022741"/>
    </source>
</evidence>
<evidence type="ECO:0000256" key="3">
    <source>
        <dbReference type="ARBA" id="ARBA00017144"/>
    </source>
</evidence>
<dbReference type="InterPro" id="IPR018094">
    <property type="entry name" value="Thymidylate_kinase"/>
</dbReference>
<dbReference type="Gene3D" id="3.40.50.300">
    <property type="entry name" value="P-loop containing nucleotide triphosphate hydrolases"/>
    <property type="match status" value="1"/>
</dbReference>
<evidence type="ECO:0000256" key="2">
    <source>
        <dbReference type="ARBA" id="ARBA00012980"/>
    </source>
</evidence>
<dbReference type="NCBIfam" id="TIGR00041">
    <property type="entry name" value="DTMP_kinase"/>
    <property type="match status" value="1"/>
</dbReference>
<keyword evidence="8 11" id="KW-0067">ATP-binding</keyword>
<comment type="catalytic activity">
    <reaction evidence="9 11">
        <text>dTMP + ATP = dTDP + ADP</text>
        <dbReference type="Rhea" id="RHEA:13517"/>
        <dbReference type="ChEBI" id="CHEBI:30616"/>
        <dbReference type="ChEBI" id="CHEBI:58369"/>
        <dbReference type="ChEBI" id="CHEBI:63528"/>
        <dbReference type="ChEBI" id="CHEBI:456216"/>
        <dbReference type="EC" id="2.7.4.9"/>
    </reaction>
</comment>
<dbReference type="OrthoDB" id="9774907at2"/>
<comment type="similarity">
    <text evidence="1 11">Belongs to the thymidylate kinase family.</text>
</comment>
<dbReference type="Pfam" id="PF02223">
    <property type="entry name" value="Thymidylate_kin"/>
    <property type="match status" value="1"/>
</dbReference>
<dbReference type="EMBL" id="KI271583">
    <property type="protein sequence ID" value="ERL66304.1"/>
    <property type="molecule type" value="Genomic_DNA"/>
</dbReference>
<dbReference type="PANTHER" id="PTHR10344">
    <property type="entry name" value="THYMIDYLATE KINASE"/>
    <property type="match status" value="1"/>
</dbReference>
<dbReference type="STRING" id="1231336.L248_1396"/>
<evidence type="ECO:0000256" key="11">
    <source>
        <dbReference type="HAMAP-Rule" id="MF_00165"/>
    </source>
</evidence>
<dbReference type="AlphaFoldDB" id="U4TQ30"/>
<dbReference type="InterPro" id="IPR027417">
    <property type="entry name" value="P-loop_NTPase"/>
</dbReference>
<accession>U4TQ30</accession>
<dbReference type="GO" id="GO:0006235">
    <property type="term" value="P:dTTP biosynthetic process"/>
    <property type="evidence" value="ECO:0007669"/>
    <property type="project" value="UniProtKB-UniRule"/>
</dbReference>
<organism evidence="13 14">
    <name type="scientific">Schleiferilactobacillus shenzhenensis LY-73</name>
    <dbReference type="NCBI Taxonomy" id="1231336"/>
    <lineage>
        <taxon>Bacteria</taxon>
        <taxon>Bacillati</taxon>
        <taxon>Bacillota</taxon>
        <taxon>Bacilli</taxon>
        <taxon>Lactobacillales</taxon>
        <taxon>Lactobacillaceae</taxon>
        <taxon>Schleiferilactobacillus</taxon>
    </lineage>
</organism>
<dbReference type="GO" id="GO:0004798">
    <property type="term" value="F:dTMP kinase activity"/>
    <property type="evidence" value="ECO:0007669"/>
    <property type="project" value="UniProtKB-UniRule"/>
</dbReference>
<dbReference type="GO" id="GO:0005829">
    <property type="term" value="C:cytosol"/>
    <property type="evidence" value="ECO:0007669"/>
    <property type="project" value="TreeGrafter"/>
</dbReference>
<protein>
    <recommendedName>
        <fullName evidence="3 11">Thymidylate kinase</fullName>
        <ecNumber evidence="2 11">2.7.4.9</ecNumber>
    </recommendedName>
    <alternativeName>
        <fullName evidence="11">dTMP kinase</fullName>
    </alternativeName>
</protein>
<name>U4TQ30_9LACO</name>
<keyword evidence="4 11" id="KW-0808">Transferase</keyword>
<comment type="function">
    <text evidence="10 11">Phosphorylation of dTMP to form dTDP in both de novo and salvage pathways of dTTP synthesis.</text>
</comment>
<sequence>MNGLFISFEGSDGAGKSSMLAQLVPIVKAHTDRPVVLTREPGGSPIAEQIRHLILDPANKEMSAATEALLYAAARAQHLQDVIRPALADGAIVLSDRYVDSSIAYQGGGRQLGTAAVAAINQFATAGTMPALTLYVDVPPAVGMARIQKYRERAEDRLEKTGDDFRERVHQTYQDLVQAAPERIVRLDGTQSIDQLTAAAWQTLRQRFSTYLTI</sequence>
<evidence type="ECO:0000313" key="13">
    <source>
        <dbReference type="EMBL" id="ERL66304.1"/>
    </source>
</evidence>
<evidence type="ECO:0000256" key="4">
    <source>
        <dbReference type="ARBA" id="ARBA00022679"/>
    </source>
</evidence>
<dbReference type="InterPro" id="IPR039430">
    <property type="entry name" value="Thymidylate_kin-like_dom"/>
</dbReference>
<gene>
    <name evidence="11" type="primary">tmk</name>
    <name evidence="13" type="ORF">L248_1396</name>
</gene>
<evidence type="ECO:0000313" key="14">
    <source>
        <dbReference type="Proteomes" id="UP000030647"/>
    </source>
</evidence>
<evidence type="ECO:0000256" key="7">
    <source>
        <dbReference type="ARBA" id="ARBA00022777"/>
    </source>
</evidence>
<dbReference type="PROSITE" id="PS01331">
    <property type="entry name" value="THYMIDYLATE_KINASE"/>
    <property type="match status" value="1"/>
</dbReference>
<evidence type="ECO:0000256" key="8">
    <source>
        <dbReference type="ARBA" id="ARBA00022840"/>
    </source>
</evidence>
<dbReference type="SUPFAM" id="SSF52540">
    <property type="entry name" value="P-loop containing nucleoside triphosphate hydrolases"/>
    <property type="match status" value="1"/>
</dbReference>
<dbReference type="CDD" id="cd01672">
    <property type="entry name" value="TMPK"/>
    <property type="match status" value="1"/>
</dbReference>
<dbReference type="RefSeq" id="WP_022528681.1">
    <property type="nucleotide sequence ID" value="NZ_KI271583.1"/>
</dbReference>
<dbReference type="FunFam" id="3.40.50.300:FF:000225">
    <property type="entry name" value="Thymidylate kinase"/>
    <property type="match status" value="1"/>
</dbReference>
<evidence type="ECO:0000256" key="9">
    <source>
        <dbReference type="ARBA" id="ARBA00048743"/>
    </source>
</evidence>
<dbReference type="InterPro" id="IPR018095">
    <property type="entry name" value="Thymidylate_kin_CS"/>
</dbReference>
<evidence type="ECO:0000259" key="12">
    <source>
        <dbReference type="Pfam" id="PF02223"/>
    </source>
</evidence>
<reference evidence="14" key="1">
    <citation type="journal article" date="2013" name="Genome Announc.">
        <title>Whole-Genome Sequencing of Lactobacillus shenzhenensis Strain LY-73T.</title>
        <authorList>
            <person name="Lin Z."/>
            <person name="Liu Z."/>
            <person name="Yang R."/>
            <person name="Zou Y."/>
            <person name="Wan D."/>
            <person name="Chen J."/>
            <person name="Guo M."/>
            <person name="Zhao J."/>
            <person name="Fang C."/>
            <person name="Yang R."/>
            <person name="Liu F."/>
        </authorList>
    </citation>
    <scope>NUCLEOTIDE SEQUENCE [LARGE SCALE GENOMIC DNA]</scope>
    <source>
        <strain evidence="14">LY-73</strain>
    </source>
</reference>
<evidence type="ECO:0000256" key="10">
    <source>
        <dbReference type="ARBA" id="ARBA00057735"/>
    </source>
</evidence>
<keyword evidence="7 11" id="KW-0418">Kinase</keyword>
<dbReference type="EC" id="2.7.4.9" evidence="2 11"/>
<feature type="binding site" evidence="11">
    <location>
        <begin position="10"/>
        <end position="17"/>
    </location>
    <ligand>
        <name>ATP</name>
        <dbReference type="ChEBI" id="CHEBI:30616"/>
    </ligand>
</feature>
<dbReference type="HOGENOM" id="CLU_049131_0_2_9"/>
<dbReference type="eggNOG" id="COG0125">
    <property type="taxonomic scope" value="Bacteria"/>
</dbReference>
<feature type="domain" description="Thymidylate kinase-like" evidence="12">
    <location>
        <begin position="8"/>
        <end position="197"/>
    </location>
</feature>
<keyword evidence="14" id="KW-1185">Reference proteome</keyword>
<evidence type="ECO:0000256" key="1">
    <source>
        <dbReference type="ARBA" id="ARBA00009776"/>
    </source>
</evidence>
<dbReference type="Proteomes" id="UP000030647">
    <property type="component" value="Unassembled WGS sequence"/>
</dbReference>
<keyword evidence="5 11" id="KW-0545">Nucleotide biosynthesis</keyword>
<proteinExistence type="inferred from homology"/>